<evidence type="ECO:0000256" key="4">
    <source>
        <dbReference type="ARBA" id="ARBA00023136"/>
    </source>
</evidence>
<feature type="non-terminal residue" evidence="7">
    <location>
        <position position="1"/>
    </location>
</feature>
<sequence length="193" mass="21335">FRYASGRDRYYVTAGFILAVIVGAIMPMACVLAGMFSNIYLKNKQHVGNELLWKQTMYICAAFLGIGVALFILCYFQNYFLTVASHNICERIRKKFVEAVLAQSAAWFDENSAGASTTKLNENVAQIEDGIGDKMGMLARGVTVFIVSAAIAFVYSWRITLICIWAGPVSAITMAIMSRVSNLLHSPYLSEES</sequence>
<dbReference type="GO" id="GO:0005886">
    <property type="term" value="C:plasma membrane"/>
    <property type="evidence" value="ECO:0007669"/>
    <property type="project" value="TreeGrafter"/>
</dbReference>
<feature type="transmembrane region" description="Helical" evidence="5">
    <location>
        <begin position="12"/>
        <end position="36"/>
    </location>
</feature>
<dbReference type="Proteomes" id="UP001331761">
    <property type="component" value="Unassembled WGS sequence"/>
</dbReference>
<dbReference type="EMBL" id="WIXE01024601">
    <property type="protein sequence ID" value="KAK5965467.1"/>
    <property type="molecule type" value="Genomic_DNA"/>
</dbReference>
<dbReference type="PROSITE" id="PS50929">
    <property type="entry name" value="ABC_TM1F"/>
    <property type="match status" value="1"/>
</dbReference>
<dbReference type="InterPro" id="IPR011527">
    <property type="entry name" value="ABC1_TM_dom"/>
</dbReference>
<keyword evidence="3 5" id="KW-1133">Transmembrane helix</keyword>
<evidence type="ECO:0000259" key="6">
    <source>
        <dbReference type="PROSITE" id="PS50929"/>
    </source>
</evidence>
<name>A0AAN8ET54_TRICO</name>
<comment type="caution">
    <text evidence="7">The sequence shown here is derived from an EMBL/GenBank/DDBJ whole genome shotgun (WGS) entry which is preliminary data.</text>
</comment>
<keyword evidence="4 5" id="KW-0472">Membrane</keyword>
<dbReference type="GO" id="GO:0140359">
    <property type="term" value="F:ABC-type transporter activity"/>
    <property type="evidence" value="ECO:0007669"/>
    <property type="project" value="InterPro"/>
</dbReference>
<evidence type="ECO:0000256" key="2">
    <source>
        <dbReference type="ARBA" id="ARBA00022692"/>
    </source>
</evidence>
<evidence type="ECO:0000256" key="1">
    <source>
        <dbReference type="ARBA" id="ARBA00004141"/>
    </source>
</evidence>
<evidence type="ECO:0000313" key="8">
    <source>
        <dbReference type="Proteomes" id="UP001331761"/>
    </source>
</evidence>
<dbReference type="GO" id="GO:0005524">
    <property type="term" value="F:ATP binding"/>
    <property type="evidence" value="ECO:0007669"/>
    <property type="project" value="InterPro"/>
</dbReference>
<organism evidence="7 8">
    <name type="scientific">Trichostrongylus colubriformis</name>
    <name type="common">Black scour worm</name>
    <dbReference type="NCBI Taxonomy" id="6319"/>
    <lineage>
        <taxon>Eukaryota</taxon>
        <taxon>Metazoa</taxon>
        <taxon>Ecdysozoa</taxon>
        <taxon>Nematoda</taxon>
        <taxon>Chromadorea</taxon>
        <taxon>Rhabditida</taxon>
        <taxon>Rhabditina</taxon>
        <taxon>Rhabditomorpha</taxon>
        <taxon>Strongyloidea</taxon>
        <taxon>Trichostrongylidae</taxon>
        <taxon>Trichostrongylus</taxon>
    </lineage>
</organism>
<evidence type="ECO:0000256" key="3">
    <source>
        <dbReference type="ARBA" id="ARBA00022989"/>
    </source>
</evidence>
<dbReference type="Gene3D" id="1.20.1560.10">
    <property type="entry name" value="ABC transporter type 1, transmembrane domain"/>
    <property type="match status" value="1"/>
</dbReference>
<dbReference type="PANTHER" id="PTHR24222">
    <property type="entry name" value="ABC TRANSPORTER B FAMILY"/>
    <property type="match status" value="1"/>
</dbReference>
<dbReference type="SUPFAM" id="SSF90123">
    <property type="entry name" value="ABC transporter transmembrane region"/>
    <property type="match status" value="1"/>
</dbReference>
<evidence type="ECO:0000313" key="7">
    <source>
        <dbReference type="EMBL" id="KAK5965467.1"/>
    </source>
</evidence>
<keyword evidence="2 5" id="KW-0812">Transmembrane</keyword>
<dbReference type="InterPro" id="IPR039421">
    <property type="entry name" value="Type_1_exporter"/>
</dbReference>
<feature type="domain" description="ABC transmembrane type-1" evidence="6">
    <location>
        <begin position="14"/>
        <end position="193"/>
    </location>
</feature>
<accession>A0AAN8ET54</accession>
<dbReference type="PANTHER" id="PTHR24222:SF76">
    <property type="entry name" value="MYCOBACTIN IMPORT ATP-BINDING_PERMEASE PROTEIN IRTB"/>
    <property type="match status" value="1"/>
</dbReference>
<dbReference type="AlphaFoldDB" id="A0AAN8ET54"/>
<reference evidence="7 8" key="1">
    <citation type="submission" date="2019-10" db="EMBL/GenBank/DDBJ databases">
        <title>Assembly and Annotation for the nematode Trichostrongylus colubriformis.</title>
        <authorList>
            <person name="Martin J."/>
        </authorList>
    </citation>
    <scope>NUCLEOTIDE SEQUENCE [LARGE SCALE GENOMIC DNA]</scope>
    <source>
        <strain evidence="7">G859</strain>
        <tissue evidence="7">Whole worm</tissue>
    </source>
</reference>
<proteinExistence type="predicted"/>
<dbReference type="Pfam" id="PF00664">
    <property type="entry name" value="ABC_membrane"/>
    <property type="match status" value="1"/>
</dbReference>
<protein>
    <submittedName>
        <fullName evidence="7">p-glycoprotein 11</fullName>
    </submittedName>
</protein>
<keyword evidence="8" id="KW-1185">Reference proteome</keyword>
<evidence type="ECO:0000256" key="5">
    <source>
        <dbReference type="SAM" id="Phobius"/>
    </source>
</evidence>
<dbReference type="InterPro" id="IPR036640">
    <property type="entry name" value="ABC1_TM_sf"/>
</dbReference>
<gene>
    <name evidence="7" type="ORF">GCK32_018045</name>
</gene>
<feature type="transmembrane region" description="Helical" evidence="5">
    <location>
        <begin position="56"/>
        <end position="76"/>
    </location>
</feature>
<comment type="subcellular location">
    <subcellularLocation>
        <location evidence="1">Membrane</location>
        <topology evidence="1">Multi-pass membrane protein</topology>
    </subcellularLocation>
</comment>